<sequence>MPSLRRIVRLSRINGCCPGCRHPRPTCEARTWMTPNREELTARLGAAEAEVHATAMRWVGGVQEVPDLTLRQLQVLALLRTTPGMSGQDLADALGVSTSTMSGIVDRIVAKEWVEREPDATDRRRVLLHPTPEGLTVLADLETPGRRARALLVERLEDSELTELCHLVERLRDIARQIDEAGGPGPA</sequence>
<evidence type="ECO:0000313" key="3">
    <source>
        <dbReference type="Proteomes" id="UP000326546"/>
    </source>
</evidence>
<dbReference type="EMBL" id="CP044427">
    <property type="protein sequence ID" value="QFG69840.1"/>
    <property type="molecule type" value="Genomic_DNA"/>
</dbReference>
<dbReference type="SMART" id="SM00347">
    <property type="entry name" value="HTH_MARR"/>
    <property type="match status" value="1"/>
</dbReference>
<dbReference type="OrthoDB" id="4462574at2"/>
<dbReference type="Gene3D" id="1.10.10.10">
    <property type="entry name" value="Winged helix-like DNA-binding domain superfamily/Winged helix DNA-binding domain"/>
    <property type="match status" value="1"/>
</dbReference>
<dbReference type="PRINTS" id="PR00598">
    <property type="entry name" value="HTHMARR"/>
</dbReference>
<dbReference type="GO" id="GO:0006950">
    <property type="term" value="P:response to stress"/>
    <property type="evidence" value="ECO:0007669"/>
    <property type="project" value="TreeGrafter"/>
</dbReference>
<dbReference type="InterPro" id="IPR039422">
    <property type="entry name" value="MarR/SlyA-like"/>
</dbReference>
<dbReference type="PANTHER" id="PTHR33164">
    <property type="entry name" value="TRANSCRIPTIONAL REGULATOR, MARR FAMILY"/>
    <property type="match status" value="1"/>
</dbReference>
<dbReference type="InterPro" id="IPR001387">
    <property type="entry name" value="Cro/C1-type_HTH"/>
</dbReference>
<accession>A0A5J6V725</accession>
<name>A0A5J6V725_9MICO</name>
<keyword evidence="3" id="KW-1185">Reference proteome</keyword>
<dbReference type="AlphaFoldDB" id="A0A5J6V725"/>
<reference evidence="2 3" key="1">
    <citation type="submission" date="2019-09" db="EMBL/GenBank/DDBJ databases">
        <title>Serinicoccus pratensis sp. nov., isolated from meadow soil.</title>
        <authorList>
            <person name="Zhang W."/>
        </authorList>
    </citation>
    <scope>NUCLEOTIDE SEQUENCE [LARGE SCALE GENOMIC DNA]</scope>
    <source>
        <strain evidence="2 3">W204</strain>
    </source>
</reference>
<dbReference type="InterPro" id="IPR036388">
    <property type="entry name" value="WH-like_DNA-bd_sf"/>
</dbReference>
<dbReference type="InterPro" id="IPR036390">
    <property type="entry name" value="WH_DNA-bd_sf"/>
</dbReference>
<dbReference type="CDD" id="cd00093">
    <property type="entry name" value="HTH_XRE"/>
    <property type="match status" value="1"/>
</dbReference>
<dbReference type="InterPro" id="IPR000835">
    <property type="entry name" value="HTH_MarR-typ"/>
</dbReference>
<gene>
    <name evidence="2" type="ORF">FY030_15035</name>
</gene>
<dbReference type="PROSITE" id="PS50995">
    <property type="entry name" value="HTH_MARR_2"/>
    <property type="match status" value="1"/>
</dbReference>
<dbReference type="GO" id="GO:0003700">
    <property type="term" value="F:DNA-binding transcription factor activity"/>
    <property type="evidence" value="ECO:0007669"/>
    <property type="project" value="InterPro"/>
</dbReference>
<proteinExistence type="predicted"/>
<dbReference type="Proteomes" id="UP000326546">
    <property type="component" value="Chromosome"/>
</dbReference>
<organism evidence="2 3">
    <name type="scientific">Ornithinimicrobium pratense</name>
    <dbReference type="NCBI Taxonomy" id="2593973"/>
    <lineage>
        <taxon>Bacteria</taxon>
        <taxon>Bacillati</taxon>
        <taxon>Actinomycetota</taxon>
        <taxon>Actinomycetes</taxon>
        <taxon>Micrococcales</taxon>
        <taxon>Ornithinimicrobiaceae</taxon>
        <taxon>Ornithinimicrobium</taxon>
    </lineage>
</organism>
<dbReference type="KEGG" id="serw:FY030_15035"/>
<dbReference type="PANTHER" id="PTHR33164:SF43">
    <property type="entry name" value="HTH-TYPE TRANSCRIPTIONAL REPRESSOR YETL"/>
    <property type="match status" value="1"/>
</dbReference>
<evidence type="ECO:0000313" key="2">
    <source>
        <dbReference type="EMBL" id="QFG69840.1"/>
    </source>
</evidence>
<dbReference type="SUPFAM" id="SSF46785">
    <property type="entry name" value="Winged helix' DNA-binding domain"/>
    <property type="match status" value="1"/>
</dbReference>
<feature type="domain" description="HTH marR-type" evidence="1">
    <location>
        <begin position="37"/>
        <end position="173"/>
    </location>
</feature>
<evidence type="ECO:0000259" key="1">
    <source>
        <dbReference type="PROSITE" id="PS50995"/>
    </source>
</evidence>
<protein>
    <submittedName>
        <fullName evidence="2">MarR family transcriptional regulator</fullName>
    </submittedName>
</protein>
<dbReference type="Pfam" id="PF12802">
    <property type="entry name" value="MarR_2"/>
    <property type="match status" value="1"/>
</dbReference>